<dbReference type="Proteomes" id="UP000036503">
    <property type="component" value="Unassembled WGS sequence"/>
</dbReference>
<dbReference type="PATRIC" id="fig|1122219.3.peg.590"/>
<dbReference type="STRING" id="39029.BSR42_03685"/>
<sequence length="390" mass="43192">MKHTKLAAVLAAMMITGTAAVSAAAPYTDLETLPSRNAIDYLYDTRCLTFAAGNQFFPQQALTRGELAQLIYNIAANIPISNPSFKDVTAGKAGDAIAAVAAQGILQGYEDGSFRPDEPVTREEFATVLYRYLQYNHLADKDENVQPYVDENHISPSALEAVQILHSKHIMVPADNMFRPKEYMTRAVAAEVIYRLMRSDTQYISHVQVEMQVMKALTAEYGSTLAFFRQGTMYWNDDTLVLGITEGSTKHLAERLKNDVTRSDAVIIRRVHLSRNDYTQLMNRAVNCVVEGEGVQNYVGSVPDYFHEQIVLTMRRPVSEATLQELMKRVGEGLVRIETVAEPGKKAIVQQVGKTTAEKTGSADGDNTYLPLVDQSTSKAINTVADDNLK</sequence>
<keyword evidence="4" id="KW-1185">Reference proteome</keyword>
<dbReference type="RefSeq" id="WP_048513893.1">
    <property type="nucleotide sequence ID" value="NZ_FUXD01000017.1"/>
</dbReference>
<keyword evidence="1" id="KW-0732">Signal</keyword>
<accession>A0A0J6WX74</accession>
<feature type="signal peptide" evidence="1">
    <location>
        <begin position="1"/>
        <end position="23"/>
    </location>
</feature>
<dbReference type="PANTHER" id="PTHR43308">
    <property type="entry name" value="OUTER MEMBRANE PROTEIN ALPHA-RELATED"/>
    <property type="match status" value="1"/>
</dbReference>
<evidence type="ECO:0000313" key="4">
    <source>
        <dbReference type="Proteomes" id="UP000036503"/>
    </source>
</evidence>
<dbReference type="PANTHER" id="PTHR43308:SF5">
    <property type="entry name" value="S-LAYER PROTEIN _ PEPTIDOGLYCAN ENDO-BETA-N-ACETYLGLUCOSAMINIDASE"/>
    <property type="match status" value="1"/>
</dbReference>
<dbReference type="InParanoid" id="A0A0J6WX74"/>
<protein>
    <recommendedName>
        <fullName evidence="2">SLH domain-containing protein</fullName>
    </recommendedName>
</protein>
<dbReference type="OrthoDB" id="174569at2"/>
<proteinExistence type="predicted"/>
<dbReference type="PROSITE" id="PS51272">
    <property type="entry name" value="SLH"/>
    <property type="match status" value="2"/>
</dbReference>
<organism evidence="3 4">
    <name type="scientific">Megasphaera cerevisiae DSM 20462</name>
    <dbReference type="NCBI Taxonomy" id="1122219"/>
    <lineage>
        <taxon>Bacteria</taxon>
        <taxon>Bacillati</taxon>
        <taxon>Bacillota</taxon>
        <taxon>Negativicutes</taxon>
        <taxon>Veillonellales</taxon>
        <taxon>Veillonellaceae</taxon>
        <taxon>Megasphaera</taxon>
    </lineage>
</organism>
<feature type="domain" description="SLH" evidence="2">
    <location>
        <begin position="80"/>
        <end position="143"/>
    </location>
</feature>
<name>A0A0J6WX74_9FIRM</name>
<evidence type="ECO:0000313" key="3">
    <source>
        <dbReference type="EMBL" id="KMO86833.1"/>
    </source>
</evidence>
<dbReference type="EMBL" id="LEKT01000014">
    <property type="protein sequence ID" value="KMO86833.1"/>
    <property type="molecule type" value="Genomic_DNA"/>
</dbReference>
<evidence type="ECO:0000259" key="2">
    <source>
        <dbReference type="PROSITE" id="PS51272"/>
    </source>
</evidence>
<dbReference type="AlphaFoldDB" id="A0A0J6WX74"/>
<feature type="domain" description="SLH" evidence="2">
    <location>
        <begin position="145"/>
        <end position="207"/>
    </location>
</feature>
<dbReference type="Pfam" id="PF00395">
    <property type="entry name" value="SLH"/>
    <property type="match status" value="2"/>
</dbReference>
<dbReference type="InterPro" id="IPR051465">
    <property type="entry name" value="Cell_Envelope_Struct_Comp"/>
</dbReference>
<evidence type="ECO:0000256" key="1">
    <source>
        <dbReference type="SAM" id="SignalP"/>
    </source>
</evidence>
<comment type="caution">
    <text evidence="3">The sequence shown here is derived from an EMBL/GenBank/DDBJ whole genome shotgun (WGS) entry which is preliminary data.</text>
</comment>
<gene>
    <name evidence="3" type="ORF">AB840_05800</name>
</gene>
<dbReference type="InterPro" id="IPR001119">
    <property type="entry name" value="SLH_dom"/>
</dbReference>
<reference evidence="3 4" key="1">
    <citation type="submission" date="2015-06" db="EMBL/GenBank/DDBJ databases">
        <title>Draft genome sequence of beer spoilage bacterium Megasphaera cerevisiae type strain 20462.</title>
        <authorList>
            <person name="Kutumbaka K."/>
            <person name="Pasmowitz J."/>
            <person name="Mategko J."/>
            <person name="Reyes D."/>
            <person name="Friedrich A."/>
            <person name="Han S."/>
            <person name="Martens-Habbena W."/>
            <person name="Neal-McKinney J."/>
            <person name="Janagama H.K."/>
            <person name="Nadala C."/>
            <person name="Samadpour M."/>
        </authorList>
    </citation>
    <scope>NUCLEOTIDE SEQUENCE [LARGE SCALE GENOMIC DNA]</scope>
    <source>
        <strain evidence="3 4">DSM 20462</strain>
    </source>
</reference>
<feature type="chain" id="PRO_5038332048" description="SLH domain-containing protein" evidence="1">
    <location>
        <begin position="24"/>
        <end position="390"/>
    </location>
</feature>